<dbReference type="InterPro" id="IPR011050">
    <property type="entry name" value="Pectin_lyase_fold/virulence"/>
</dbReference>
<protein>
    <submittedName>
        <fullName evidence="2">Right-handed parallel beta-helix repeat-containing protein</fullName>
    </submittedName>
</protein>
<reference evidence="2 3" key="1">
    <citation type="submission" date="2017-09" db="EMBL/GenBank/DDBJ databases">
        <authorList>
            <person name="Lee N."/>
            <person name="Cho B.-K."/>
        </authorList>
    </citation>
    <scope>NUCLEOTIDE SEQUENCE [LARGE SCALE GENOMIC DNA]</scope>
    <source>
        <strain evidence="2 3">ATCC 27476</strain>
    </source>
</reference>
<dbReference type="InterPro" id="IPR006626">
    <property type="entry name" value="PbH1"/>
</dbReference>
<feature type="chain" id="PRO_5023831252" evidence="1">
    <location>
        <begin position="28"/>
        <end position="351"/>
    </location>
</feature>
<evidence type="ECO:0000313" key="3">
    <source>
        <dbReference type="Proteomes" id="UP000325563"/>
    </source>
</evidence>
<keyword evidence="1" id="KW-0732">Signal</keyword>
<dbReference type="GeneID" id="95613477"/>
<proteinExistence type="predicted"/>
<evidence type="ECO:0000313" key="2">
    <source>
        <dbReference type="EMBL" id="QEV47608.1"/>
    </source>
</evidence>
<sequence length="351" mass="34282">MFRLGVSAATAAALATVAVLPAAEAHAQQFVPCTAAALRSAITTANDIAGPAHLFLAPGCTYTLTAPDNPGNGLPQVTGEITVVGNGSTIRRQSATGFRIFEVAAPGGRLTLNNLTVRGGRSESGGGGGGGIANAGVLTLDSVTVTGNVSAISGAGGGIGSSGTLNLRNSTVSHNVSTNNGGGVASSGTANISNTTITGNTAKDTGGGLDARGSLTLTGSRVTDNAARLDGGGISAFMLTGTVTDTLVQGNDTAEDNDGGGGILNRRSTLTLERTTVFANRVIETGATGGGISNIAGASLALRNSSVTNNYAGGAPGGIFNHESTVSLTATTVADNFPTNCAPGVFAGCTD</sequence>
<dbReference type="KEGG" id="svn:CP980_23330"/>
<feature type="signal peptide" evidence="1">
    <location>
        <begin position="1"/>
        <end position="27"/>
    </location>
</feature>
<dbReference type="EMBL" id="CP023692">
    <property type="protein sequence ID" value="QEV47608.1"/>
    <property type="molecule type" value="Genomic_DNA"/>
</dbReference>
<gene>
    <name evidence="2" type="ORF">CP980_23330</name>
</gene>
<organism evidence="2 3">
    <name type="scientific">Streptomyces vinaceus</name>
    <dbReference type="NCBI Taxonomy" id="1960"/>
    <lineage>
        <taxon>Bacteria</taxon>
        <taxon>Bacillati</taxon>
        <taxon>Actinomycetota</taxon>
        <taxon>Actinomycetes</taxon>
        <taxon>Kitasatosporales</taxon>
        <taxon>Streptomycetaceae</taxon>
        <taxon>Streptomyces</taxon>
    </lineage>
</organism>
<dbReference type="Proteomes" id="UP000325563">
    <property type="component" value="Chromosome"/>
</dbReference>
<evidence type="ECO:0000256" key="1">
    <source>
        <dbReference type="SAM" id="SignalP"/>
    </source>
</evidence>
<name>A0A5J6JJA3_STRVI</name>
<accession>A0A5J6JJA3</accession>
<dbReference type="AlphaFoldDB" id="A0A5J6JJA3"/>
<dbReference type="SMART" id="SM00710">
    <property type="entry name" value="PbH1"/>
    <property type="match status" value="3"/>
</dbReference>
<dbReference type="RefSeq" id="WP_150528995.1">
    <property type="nucleotide sequence ID" value="NZ_BNBW01000010.1"/>
</dbReference>
<dbReference type="SUPFAM" id="SSF51126">
    <property type="entry name" value="Pectin lyase-like"/>
    <property type="match status" value="1"/>
</dbReference>
<keyword evidence="3" id="KW-1185">Reference proteome</keyword>